<evidence type="ECO:0000256" key="1">
    <source>
        <dbReference type="ARBA" id="ARBA00004401"/>
    </source>
</evidence>
<dbReference type="SUPFAM" id="SSF56436">
    <property type="entry name" value="C-type lectin-like"/>
    <property type="match status" value="1"/>
</dbReference>
<comment type="subcellular location">
    <subcellularLocation>
        <location evidence="1">Cell membrane</location>
        <topology evidence="1">Single-pass type II membrane protein</topology>
    </subcellularLocation>
</comment>
<keyword evidence="3" id="KW-0472">Membrane</keyword>
<dbReference type="SMART" id="SM00034">
    <property type="entry name" value="CLECT"/>
    <property type="match status" value="1"/>
</dbReference>
<dbReference type="InterPro" id="IPR016186">
    <property type="entry name" value="C-type_lectin-like/link_sf"/>
</dbReference>
<organism evidence="5">
    <name type="scientific">Iconisemion striatum</name>
    <dbReference type="NCBI Taxonomy" id="60296"/>
    <lineage>
        <taxon>Eukaryota</taxon>
        <taxon>Metazoa</taxon>
        <taxon>Chordata</taxon>
        <taxon>Craniata</taxon>
        <taxon>Vertebrata</taxon>
        <taxon>Euteleostomi</taxon>
        <taxon>Actinopterygii</taxon>
        <taxon>Neopterygii</taxon>
        <taxon>Teleostei</taxon>
        <taxon>Neoteleostei</taxon>
        <taxon>Acanthomorphata</taxon>
        <taxon>Ovalentaria</taxon>
        <taxon>Atherinomorphae</taxon>
        <taxon>Cyprinodontiformes</taxon>
        <taxon>Nothobranchiidae</taxon>
        <taxon>Iconisemion</taxon>
    </lineage>
</organism>
<evidence type="ECO:0000259" key="4">
    <source>
        <dbReference type="PROSITE" id="PS50041"/>
    </source>
</evidence>
<dbReference type="Gene3D" id="3.10.100.10">
    <property type="entry name" value="Mannose-Binding Protein A, subunit A"/>
    <property type="match status" value="1"/>
</dbReference>
<feature type="domain" description="C-type lectin" evidence="4">
    <location>
        <begin position="130"/>
        <end position="247"/>
    </location>
</feature>
<dbReference type="PANTHER" id="PTHR45710:SF28">
    <property type="entry name" value="C-TYPE LECTIN DOMAIN FAMILY 4 MEMBER C ISOFORM 1"/>
    <property type="match status" value="1"/>
</dbReference>
<dbReference type="InterPro" id="IPR016187">
    <property type="entry name" value="CTDL_fold"/>
</dbReference>
<feature type="region of interest" description="Disordered" evidence="2">
    <location>
        <begin position="1"/>
        <end position="22"/>
    </location>
</feature>
<gene>
    <name evidence="5" type="primary">Nfu_g_1_001124</name>
</gene>
<sequence>MEMQKIPSEGKEAGEDEAAGEALLEVKTQEEAEPAYDTLRSPTEDIYADALISTSARTAKGQQVGGNERLYRCGCFVLTGICLLLLLIVIFLSLKHGSQVCTVQECHQQFSLNQDKHLGCQQCARGWLPYGKSCYFLSTVRLSWADSQKNCSSGGGSLAVISSRDIQHFLTQTGNLGYWIGLRQTESKWNWVNNTQPEKFYWSDSTGQAKWSESTKKKDCAFLSSDDPEENNWIKASCEAQTYFICQLQV</sequence>
<accession>A0A1A7X8P8</accession>
<keyword evidence="3" id="KW-1133">Transmembrane helix</keyword>
<feature type="transmembrane region" description="Helical" evidence="3">
    <location>
        <begin position="70"/>
        <end position="94"/>
    </location>
</feature>
<reference evidence="5" key="1">
    <citation type="submission" date="2016-05" db="EMBL/GenBank/DDBJ databases">
        <authorList>
            <person name="Lavstsen T."/>
            <person name="Jespersen J.S."/>
        </authorList>
    </citation>
    <scope>NUCLEOTIDE SEQUENCE</scope>
    <source>
        <tissue evidence="5">Brain</tissue>
    </source>
</reference>
<name>A0A1A7X8P8_9TELE</name>
<keyword evidence="3" id="KW-0812">Transmembrane</keyword>
<dbReference type="EMBL" id="HADW01013051">
    <property type="protein sequence ID" value="SBP14451.1"/>
    <property type="molecule type" value="Transcribed_RNA"/>
</dbReference>
<evidence type="ECO:0000256" key="3">
    <source>
        <dbReference type="SAM" id="Phobius"/>
    </source>
</evidence>
<evidence type="ECO:0000313" key="5">
    <source>
        <dbReference type="EMBL" id="SBP14451.1"/>
    </source>
</evidence>
<dbReference type="GO" id="GO:0005886">
    <property type="term" value="C:plasma membrane"/>
    <property type="evidence" value="ECO:0007669"/>
    <property type="project" value="UniProtKB-SubCell"/>
</dbReference>
<dbReference type="InterPro" id="IPR001304">
    <property type="entry name" value="C-type_lectin-like"/>
</dbReference>
<dbReference type="AlphaFoldDB" id="A0A1A7X8P8"/>
<proteinExistence type="predicted"/>
<dbReference type="PANTHER" id="PTHR45710">
    <property type="entry name" value="C-TYPE LECTIN DOMAIN-CONTAINING PROTEIN 180"/>
    <property type="match status" value="1"/>
</dbReference>
<dbReference type="InterPro" id="IPR050828">
    <property type="entry name" value="C-type_lectin/matrix_domain"/>
</dbReference>
<reference evidence="5" key="2">
    <citation type="submission" date="2016-06" db="EMBL/GenBank/DDBJ databases">
        <title>The genome of a short-lived fish provides insights into sex chromosome evolution and the genetic control of aging.</title>
        <authorList>
            <person name="Reichwald K."/>
            <person name="Felder M."/>
            <person name="Petzold A."/>
            <person name="Koch P."/>
            <person name="Groth M."/>
            <person name="Platzer M."/>
        </authorList>
    </citation>
    <scope>NUCLEOTIDE SEQUENCE</scope>
    <source>
        <tissue evidence="5">Brain</tissue>
    </source>
</reference>
<protein>
    <recommendedName>
        <fullName evidence="4">C-type lectin domain-containing protein</fullName>
    </recommendedName>
</protein>
<evidence type="ECO:0000256" key="2">
    <source>
        <dbReference type="SAM" id="MobiDB-lite"/>
    </source>
</evidence>
<dbReference type="PROSITE" id="PS50041">
    <property type="entry name" value="C_TYPE_LECTIN_2"/>
    <property type="match status" value="1"/>
</dbReference>
<dbReference type="Pfam" id="PF00059">
    <property type="entry name" value="Lectin_C"/>
    <property type="match status" value="1"/>
</dbReference>